<keyword evidence="3 4" id="KW-0472">Membrane</keyword>
<evidence type="ECO:0000256" key="5">
    <source>
        <dbReference type="SAM" id="SignalP"/>
    </source>
</evidence>
<dbReference type="InterPro" id="IPR012910">
    <property type="entry name" value="Plug_dom"/>
</dbReference>
<sequence length="746" mass="80108">MKVARTAASAVVITIALIQTTPAFAQDAKAPAATDAATKDQSSPPEAADVSSDEIVVTALRRDTTLERTPVAISAVSGAQLLSQGVTQASDLTNVLPNVENSVAGFAIRGVSSSDFLPKGDPATAFNLNGVYIARPAEQQLAMFDVDRVEVLRGPQGTLYGRNATAGVINVITTPPSKTFGGKLSAEYGNYNTVRLNGAVNAPLTDNLALRIAGTYNNHDGYTKTRDGTRAVDDQNNFGFRGSLRWDIAPGTDLLVIADYSKIDEAGPAFIASDRALAQNDDHSLRYALPGLDNYYKLEAGGISAELNSDLGFATLTYIGSYRKSDLDVLSSRNDITSTGQGDRAYSLHKHSQVTQELRLASTGSGPLQWVAGLYYFHEYEPYTDYLNFCCGFTATIGYNMVSKADTYAGFANATYSVLPGLRFTGGLRLTRDKKSRIGKTVFVPSALGGGLPYNELPAVDNMSIFEGQPVNNIAYYPGGDAPANKLTWKAQIEGDLTDDVVAYAKVETGYKAGGFNDGTADSTSAGAPFVYQPELITDYEAGVKGRVFDQALYFAFNIFHYDYKNHQVSAVSPSGGATTFNAPAAITGAELEGSLRIASTTHVDYSASILHTEYGNFVPGTLVGDDTNFKGQALDFSPKFNGRIALKQDFPLSNGGRITGQASLKYSSSYLVTDYIPSGGSIVRYRQDSYTRTDLSLGYYAPGDDWYIQGYAENLENTRRLGIVEIGGFTLTDPFQFGVRVGYNF</sequence>
<evidence type="ECO:0000256" key="1">
    <source>
        <dbReference type="ARBA" id="ARBA00023065"/>
    </source>
</evidence>
<dbReference type="PANTHER" id="PTHR32552">
    <property type="entry name" value="FERRICHROME IRON RECEPTOR-RELATED"/>
    <property type="match status" value="1"/>
</dbReference>
<comment type="caution">
    <text evidence="8">The sequence shown here is derived from an EMBL/GenBank/DDBJ whole genome shotgun (WGS) entry which is preliminary data.</text>
</comment>
<keyword evidence="3" id="KW-0813">Transport</keyword>
<gene>
    <name evidence="8" type="ORF">KY084_07815</name>
</gene>
<keyword evidence="3" id="KW-0812">Transmembrane</keyword>
<keyword evidence="9" id="KW-1185">Reference proteome</keyword>
<keyword evidence="3" id="KW-1134">Transmembrane beta strand</keyword>
<keyword evidence="1" id="KW-0406">Ion transport</keyword>
<evidence type="ECO:0000313" key="9">
    <source>
        <dbReference type="Proteomes" id="UP001197214"/>
    </source>
</evidence>
<keyword evidence="2 4" id="KW-0798">TonB box</keyword>
<organism evidence="8 9">
    <name type="scientific">Stakelama flava</name>
    <dbReference type="NCBI Taxonomy" id="2860338"/>
    <lineage>
        <taxon>Bacteria</taxon>
        <taxon>Pseudomonadati</taxon>
        <taxon>Pseudomonadota</taxon>
        <taxon>Alphaproteobacteria</taxon>
        <taxon>Sphingomonadales</taxon>
        <taxon>Sphingomonadaceae</taxon>
        <taxon>Stakelama</taxon>
    </lineage>
</organism>
<feature type="domain" description="TonB-dependent receptor plug" evidence="7">
    <location>
        <begin position="66"/>
        <end position="168"/>
    </location>
</feature>
<dbReference type="Proteomes" id="UP001197214">
    <property type="component" value="Unassembled WGS sequence"/>
</dbReference>
<name>A0ABS6XKQ0_9SPHN</name>
<dbReference type="Pfam" id="PF07715">
    <property type="entry name" value="Plug"/>
    <property type="match status" value="1"/>
</dbReference>
<feature type="chain" id="PRO_5047448761" evidence="5">
    <location>
        <begin position="26"/>
        <end position="746"/>
    </location>
</feature>
<evidence type="ECO:0000256" key="2">
    <source>
        <dbReference type="ARBA" id="ARBA00023077"/>
    </source>
</evidence>
<evidence type="ECO:0000259" key="6">
    <source>
        <dbReference type="Pfam" id="PF00593"/>
    </source>
</evidence>
<keyword evidence="5" id="KW-0732">Signal</keyword>
<reference evidence="8 9" key="1">
    <citation type="submission" date="2021-07" db="EMBL/GenBank/DDBJ databases">
        <title>Stakelama flava sp. nov., a novel endophytic bacterium isolated from branch of Kandelia candel.</title>
        <authorList>
            <person name="Tuo L."/>
        </authorList>
    </citation>
    <scope>NUCLEOTIDE SEQUENCE [LARGE SCALE GENOMIC DNA]</scope>
    <source>
        <strain evidence="8 9">CBK3Z-3</strain>
    </source>
</reference>
<dbReference type="InterPro" id="IPR000531">
    <property type="entry name" value="Beta-barrel_TonB"/>
</dbReference>
<comment type="subcellular location">
    <subcellularLocation>
        <location evidence="3">Cell outer membrane</location>
        <topology evidence="3">Multi-pass membrane protein</topology>
    </subcellularLocation>
</comment>
<evidence type="ECO:0000259" key="7">
    <source>
        <dbReference type="Pfam" id="PF07715"/>
    </source>
</evidence>
<evidence type="ECO:0000256" key="3">
    <source>
        <dbReference type="PROSITE-ProRule" id="PRU01360"/>
    </source>
</evidence>
<comment type="similarity">
    <text evidence="3 4">Belongs to the TonB-dependent receptor family.</text>
</comment>
<dbReference type="RefSeq" id="WP_219237883.1">
    <property type="nucleotide sequence ID" value="NZ_JAHWZX010000005.1"/>
</dbReference>
<evidence type="ECO:0000313" key="8">
    <source>
        <dbReference type="EMBL" id="MBW4330783.1"/>
    </source>
</evidence>
<proteinExistence type="inferred from homology"/>
<feature type="domain" description="TonB-dependent receptor-like beta-barrel" evidence="6">
    <location>
        <begin position="291"/>
        <end position="716"/>
    </location>
</feature>
<evidence type="ECO:0000256" key="4">
    <source>
        <dbReference type="RuleBase" id="RU003357"/>
    </source>
</evidence>
<keyword evidence="3" id="KW-0998">Cell outer membrane</keyword>
<protein>
    <submittedName>
        <fullName evidence="8">TonB-dependent receptor</fullName>
    </submittedName>
</protein>
<keyword evidence="8" id="KW-0675">Receptor</keyword>
<dbReference type="EMBL" id="JAHWZX010000005">
    <property type="protein sequence ID" value="MBW4330783.1"/>
    <property type="molecule type" value="Genomic_DNA"/>
</dbReference>
<dbReference type="Pfam" id="PF00593">
    <property type="entry name" value="TonB_dep_Rec_b-barrel"/>
    <property type="match status" value="1"/>
</dbReference>
<dbReference type="PROSITE" id="PS52016">
    <property type="entry name" value="TONB_DEPENDENT_REC_3"/>
    <property type="match status" value="1"/>
</dbReference>
<feature type="signal peptide" evidence="5">
    <location>
        <begin position="1"/>
        <end position="25"/>
    </location>
</feature>
<dbReference type="PANTHER" id="PTHR32552:SF81">
    <property type="entry name" value="TONB-DEPENDENT OUTER MEMBRANE RECEPTOR"/>
    <property type="match status" value="1"/>
</dbReference>
<dbReference type="InterPro" id="IPR039426">
    <property type="entry name" value="TonB-dep_rcpt-like"/>
</dbReference>
<accession>A0ABS6XKQ0</accession>